<keyword evidence="7" id="KW-0902">Two-component regulatory system</keyword>
<dbReference type="PANTHER" id="PTHR42878">
    <property type="entry name" value="TWO-COMPONENT HISTIDINE KINASE"/>
    <property type="match status" value="1"/>
</dbReference>
<keyword evidence="4" id="KW-0547">Nucleotide-binding</keyword>
<dbReference type="PANTHER" id="PTHR42878:SF7">
    <property type="entry name" value="SENSOR HISTIDINE KINASE GLRK"/>
    <property type="match status" value="1"/>
</dbReference>
<organism evidence="9 10">
    <name type="scientific">Halorubrum tebenquichense DSM 14210</name>
    <dbReference type="NCBI Taxonomy" id="1227485"/>
    <lineage>
        <taxon>Archaea</taxon>
        <taxon>Methanobacteriati</taxon>
        <taxon>Methanobacteriota</taxon>
        <taxon>Stenosarchaea group</taxon>
        <taxon>Halobacteria</taxon>
        <taxon>Halobacteriales</taxon>
        <taxon>Haloferacaceae</taxon>
        <taxon>Halorubrum</taxon>
    </lineage>
</organism>
<proteinExistence type="predicted"/>
<dbReference type="AlphaFoldDB" id="M0DXN0"/>
<dbReference type="EMBL" id="AOJD01000027">
    <property type="protein sequence ID" value="ELZ39477.1"/>
    <property type="molecule type" value="Genomic_DNA"/>
</dbReference>
<evidence type="ECO:0000313" key="9">
    <source>
        <dbReference type="EMBL" id="ELZ39477.1"/>
    </source>
</evidence>
<evidence type="ECO:0000256" key="1">
    <source>
        <dbReference type="ARBA" id="ARBA00000085"/>
    </source>
</evidence>
<reference evidence="9 10" key="1">
    <citation type="journal article" date="2014" name="PLoS Genet.">
        <title>Phylogenetically driven sequencing of extremely halophilic archaea reveals strategies for static and dynamic osmo-response.</title>
        <authorList>
            <person name="Becker E.A."/>
            <person name="Seitzer P.M."/>
            <person name="Tritt A."/>
            <person name="Larsen D."/>
            <person name="Krusor M."/>
            <person name="Yao A.I."/>
            <person name="Wu D."/>
            <person name="Madern D."/>
            <person name="Eisen J.A."/>
            <person name="Darling A.E."/>
            <person name="Facciotti M.T."/>
        </authorList>
    </citation>
    <scope>NUCLEOTIDE SEQUENCE [LARGE SCALE GENOMIC DNA]</scope>
    <source>
        <strain evidence="9 10">DSM 14210</strain>
    </source>
</reference>
<dbReference type="Proteomes" id="UP000011523">
    <property type="component" value="Unassembled WGS sequence"/>
</dbReference>
<name>M0DXN0_9EURY</name>
<dbReference type="EC" id="2.7.13.3" evidence="2"/>
<evidence type="ECO:0000313" key="10">
    <source>
        <dbReference type="Proteomes" id="UP000011523"/>
    </source>
</evidence>
<feature type="domain" description="Signal transduction histidine kinase dimerisation/phosphoacceptor" evidence="8">
    <location>
        <begin position="1"/>
        <end position="54"/>
    </location>
</feature>
<dbReference type="SUPFAM" id="SSF47384">
    <property type="entry name" value="Homodimeric domain of signal transducing histidine kinase"/>
    <property type="match status" value="1"/>
</dbReference>
<dbReference type="Pfam" id="PF00512">
    <property type="entry name" value="HisKA"/>
    <property type="match status" value="1"/>
</dbReference>
<keyword evidence="10" id="KW-1185">Reference proteome</keyword>
<evidence type="ECO:0000256" key="7">
    <source>
        <dbReference type="ARBA" id="ARBA00023012"/>
    </source>
</evidence>
<dbReference type="CDD" id="cd00082">
    <property type="entry name" value="HisKA"/>
    <property type="match status" value="1"/>
</dbReference>
<dbReference type="GO" id="GO:0007234">
    <property type="term" value="P:osmosensory signaling via phosphorelay pathway"/>
    <property type="evidence" value="ECO:0007669"/>
    <property type="project" value="TreeGrafter"/>
</dbReference>
<dbReference type="GO" id="GO:0000155">
    <property type="term" value="F:phosphorelay sensor kinase activity"/>
    <property type="evidence" value="ECO:0007669"/>
    <property type="project" value="InterPro"/>
</dbReference>
<dbReference type="SMART" id="SM00388">
    <property type="entry name" value="HisKA"/>
    <property type="match status" value="1"/>
</dbReference>
<comment type="catalytic activity">
    <reaction evidence="1">
        <text>ATP + protein L-histidine = ADP + protein N-phospho-L-histidine.</text>
        <dbReference type="EC" id="2.7.13.3"/>
    </reaction>
</comment>
<dbReference type="InterPro" id="IPR050351">
    <property type="entry name" value="BphY/WalK/GraS-like"/>
</dbReference>
<dbReference type="GO" id="GO:0005524">
    <property type="term" value="F:ATP binding"/>
    <property type="evidence" value="ECO:0007669"/>
    <property type="project" value="UniProtKB-KW"/>
</dbReference>
<evidence type="ECO:0000256" key="2">
    <source>
        <dbReference type="ARBA" id="ARBA00012438"/>
    </source>
</evidence>
<gene>
    <name evidence="9" type="ORF">C472_04163</name>
</gene>
<keyword evidence="6" id="KW-0067">ATP-binding</keyword>
<comment type="caution">
    <text evidence="9">The sequence shown here is derived from an EMBL/GenBank/DDBJ whole genome shotgun (WGS) entry which is preliminary data.</text>
</comment>
<evidence type="ECO:0000256" key="4">
    <source>
        <dbReference type="ARBA" id="ARBA00022741"/>
    </source>
</evidence>
<evidence type="ECO:0000256" key="6">
    <source>
        <dbReference type="ARBA" id="ARBA00022840"/>
    </source>
</evidence>
<evidence type="ECO:0000256" key="3">
    <source>
        <dbReference type="ARBA" id="ARBA00022679"/>
    </source>
</evidence>
<sequence>MSHELRSPLNAIEGRLELAKEACDSDHLGPIDDAVSRMESLIDNLLVLARTDEQVCELETVDLAEIVTSY</sequence>
<evidence type="ECO:0000256" key="5">
    <source>
        <dbReference type="ARBA" id="ARBA00022777"/>
    </source>
</evidence>
<dbReference type="InterPro" id="IPR003661">
    <property type="entry name" value="HisK_dim/P_dom"/>
</dbReference>
<dbReference type="GO" id="GO:0000156">
    <property type="term" value="F:phosphorelay response regulator activity"/>
    <property type="evidence" value="ECO:0007669"/>
    <property type="project" value="TreeGrafter"/>
</dbReference>
<dbReference type="GO" id="GO:0030295">
    <property type="term" value="F:protein kinase activator activity"/>
    <property type="evidence" value="ECO:0007669"/>
    <property type="project" value="TreeGrafter"/>
</dbReference>
<keyword evidence="5" id="KW-0418">Kinase</keyword>
<keyword evidence="3" id="KW-0808">Transferase</keyword>
<accession>M0DXN0</accession>
<protein>
    <recommendedName>
        <fullName evidence="2">histidine kinase</fullName>
        <ecNumber evidence="2">2.7.13.3</ecNumber>
    </recommendedName>
</protein>
<dbReference type="InterPro" id="IPR036097">
    <property type="entry name" value="HisK_dim/P_sf"/>
</dbReference>
<dbReference type="Gene3D" id="1.10.287.130">
    <property type="match status" value="1"/>
</dbReference>
<evidence type="ECO:0000259" key="8">
    <source>
        <dbReference type="SMART" id="SM00388"/>
    </source>
</evidence>